<feature type="region of interest" description="Disordered" evidence="1">
    <location>
        <begin position="169"/>
        <end position="222"/>
    </location>
</feature>
<evidence type="ECO:0008006" key="6">
    <source>
        <dbReference type="Google" id="ProtNLM"/>
    </source>
</evidence>
<reference evidence="3 5" key="1">
    <citation type="journal article" date="2020" name="Stud. Mycol.">
        <title>101 Dothideomycetes genomes: a test case for predicting lifestyles and emergence of pathogens.</title>
        <authorList>
            <person name="Haridas S."/>
            <person name="Albert R."/>
            <person name="Binder M."/>
            <person name="Bloem J."/>
            <person name="Labutti K."/>
            <person name="Salamov A."/>
            <person name="Andreopoulos B."/>
            <person name="Baker S."/>
            <person name="Barry K."/>
            <person name="Bills G."/>
            <person name="Bluhm B."/>
            <person name="Cannon C."/>
            <person name="Castanera R."/>
            <person name="Culley D."/>
            <person name="Daum C."/>
            <person name="Ezra D."/>
            <person name="Gonzalez J."/>
            <person name="Henrissat B."/>
            <person name="Kuo A."/>
            <person name="Liang C."/>
            <person name="Lipzen A."/>
            <person name="Lutzoni F."/>
            <person name="Magnuson J."/>
            <person name="Mondo S."/>
            <person name="Nolan M."/>
            <person name="Ohm R."/>
            <person name="Pangilinan J."/>
            <person name="Park H.-J."/>
            <person name="Ramirez L."/>
            <person name="Alfaro M."/>
            <person name="Sun H."/>
            <person name="Tritt A."/>
            <person name="Yoshinaga Y."/>
            <person name="Zwiers L.-H."/>
            <person name="Turgeon B."/>
            <person name="Goodwin S."/>
            <person name="Spatafora J."/>
            <person name="Crous P."/>
            <person name="Grigoriev I."/>
        </authorList>
    </citation>
    <scope>NUCLEOTIDE SEQUENCE</scope>
    <source>
        <strain evidence="3 5">CBS 304.34</strain>
    </source>
</reference>
<feature type="transmembrane region" description="Helical" evidence="2">
    <location>
        <begin position="352"/>
        <end position="370"/>
    </location>
</feature>
<evidence type="ECO:0000313" key="5">
    <source>
        <dbReference type="RefSeq" id="XP_033578806.1"/>
    </source>
</evidence>
<proteinExistence type="predicted"/>
<dbReference type="Proteomes" id="UP000504636">
    <property type="component" value="Unplaced"/>
</dbReference>
<evidence type="ECO:0000313" key="4">
    <source>
        <dbReference type="Proteomes" id="UP000504636"/>
    </source>
</evidence>
<reference evidence="5" key="3">
    <citation type="submission" date="2025-04" db="UniProtKB">
        <authorList>
            <consortium name="RefSeq"/>
        </authorList>
    </citation>
    <scope>IDENTIFICATION</scope>
    <source>
        <strain evidence="5">CBS 304.34</strain>
    </source>
</reference>
<feature type="compositionally biased region" description="Basic and acidic residues" evidence="1">
    <location>
        <begin position="98"/>
        <end position="109"/>
    </location>
</feature>
<evidence type="ECO:0000256" key="1">
    <source>
        <dbReference type="SAM" id="MobiDB-lite"/>
    </source>
</evidence>
<dbReference type="AlphaFoldDB" id="A0A6A6YSD9"/>
<accession>A0A6A6YSD9</accession>
<dbReference type="OrthoDB" id="4153178at2759"/>
<feature type="compositionally biased region" description="Polar residues" evidence="1">
    <location>
        <begin position="175"/>
        <end position="198"/>
    </location>
</feature>
<reference evidence="5" key="2">
    <citation type="submission" date="2020-04" db="EMBL/GenBank/DDBJ databases">
        <authorList>
            <consortium name="NCBI Genome Project"/>
        </authorList>
    </citation>
    <scope>NUCLEOTIDE SEQUENCE</scope>
    <source>
        <strain evidence="5">CBS 304.34</strain>
    </source>
</reference>
<name>A0A6A6YSD9_9PEZI</name>
<feature type="transmembrane region" description="Helical" evidence="2">
    <location>
        <begin position="289"/>
        <end position="310"/>
    </location>
</feature>
<organism evidence="3">
    <name type="scientific">Mytilinidion resinicola</name>
    <dbReference type="NCBI Taxonomy" id="574789"/>
    <lineage>
        <taxon>Eukaryota</taxon>
        <taxon>Fungi</taxon>
        <taxon>Dikarya</taxon>
        <taxon>Ascomycota</taxon>
        <taxon>Pezizomycotina</taxon>
        <taxon>Dothideomycetes</taxon>
        <taxon>Pleosporomycetidae</taxon>
        <taxon>Mytilinidiales</taxon>
        <taxon>Mytilinidiaceae</taxon>
        <taxon>Mytilinidion</taxon>
    </lineage>
</organism>
<feature type="compositionally biased region" description="Basic and acidic residues" evidence="1">
    <location>
        <begin position="212"/>
        <end position="222"/>
    </location>
</feature>
<keyword evidence="2" id="KW-0812">Transmembrane</keyword>
<evidence type="ECO:0000256" key="2">
    <source>
        <dbReference type="SAM" id="Phobius"/>
    </source>
</evidence>
<gene>
    <name evidence="3 5" type="ORF">BDZ99DRAFT_384400</name>
</gene>
<evidence type="ECO:0000313" key="3">
    <source>
        <dbReference type="EMBL" id="KAF2811842.1"/>
    </source>
</evidence>
<dbReference type="GeneID" id="54456267"/>
<keyword evidence="4" id="KW-1185">Reference proteome</keyword>
<sequence>MSNRASQVHQWSSQLSTIASESERGSNAGSQQISDRGSQLASYRSSQSVEHPRPTAQTPRRQTISSIASSDNAVYTSEPTDSSVSVPLPLFSPSLRPPEGRDSDEHRDVVSPLQSPPLRQQRSGYLSRHNSNDSRPGSRPGSSQSDFATFIASTIPAWARVYYQRGDRTSMGAPDSSTEASDSRLPTAQSGRTQTPSEGNFPLSIYRPRNRPHQDQSQDVRDSMAISNEPIEQEISVFGPMMTRRSISEMSAPRLRTDKRSTARLSAWRAPSLDEAFGSMMFSRQNRQILLFCLGFIFPFAWMIASFLPIPPNPEISKEATPSQADLERQLAQRVGPVDGRDYQKAFWWRNLNRIMSAVGILLIGAIVSCPRPTNLSKC</sequence>
<keyword evidence="2" id="KW-1133">Transmembrane helix</keyword>
<feature type="compositionally biased region" description="Low complexity" evidence="1">
    <location>
        <begin position="133"/>
        <end position="145"/>
    </location>
</feature>
<keyword evidence="2" id="KW-0472">Membrane</keyword>
<dbReference type="EMBL" id="MU003698">
    <property type="protein sequence ID" value="KAF2811842.1"/>
    <property type="molecule type" value="Genomic_DNA"/>
</dbReference>
<protein>
    <recommendedName>
        <fullName evidence="6">Serine-rich protein</fullName>
    </recommendedName>
</protein>
<dbReference type="RefSeq" id="XP_033578806.1">
    <property type="nucleotide sequence ID" value="XM_033715374.1"/>
</dbReference>
<feature type="region of interest" description="Disordered" evidence="1">
    <location>
        <begin position="1"/>
        <end position="145"/>
    </location>
</feature>
<feature type="compositionally biased region" description="Polar residues" evidence="1">
    <location>
        <begin position="1"/>
        <end position="81"/>
    </location>
</feature>
<feature type="compositionally biased region" description="Low complexity" evidence="1">
    <location>
        <begin position="82"/>
        <end position="94"/>
    </location>
</feature>